<feature type="domain" description="NodB homology" evidence="6">
    <location>
        <begin position="18"/>
        <end position="244"/>
    </location>
</feature>
<organism evidence="7 8">
    <name type="scientific">Sphingobium olei</name>
    <dbReference type="NCBI Taxonomy" id="420955"/>
    <lineage>
        <taxon>Bacteria</taxon>
        <taxon>Pseudomonadati</taxon>
        <taxon>Pseudomonadota</taxon>
        <taxon>Alphaproteobacteria</taxon>
        <taxon>Sphingomonadales</taxon>
        <taxon>Sphingomonadaceae</taxon>
        <taxon>Sphingobium</taxon>
    </lineage>
</organism>
<dbReference type="InterPro" id="IPR002509">
    <property type="entry name" value="NODB_dom"/>
</dbReference>
<evidence type="ECO:0000256" key="3">
    <source>
        <dbReference type="ARBA" id="ARBA00020071"/>
    </source>
</evidence>
<dbReference type="EMBL" id="JBHTLS010000128">
    <property type="protein sequence ID" value="MFD1105871.1"/>
    <property type="molecule type" value="Genomic_DNA"/>
</dbReference>
<comment type="similarity">
    <text evidence="2">Belongs to the polysaccharide deacetylase family.</text>
</comment>
<evidence type="ECO:0000313" key="7">
    <source>
        <dbReference type="EMBL" id="MFD1105871.1"/>
    </source>
</evidence>
<evidence type="ECO:0000256" key="4">
    <source>
        <dbReference type="ARBA" id="ARBA00022729"/>
    </source>
</evidence>
<gene>
    <name evidence="7" type="ORF">ACFQ24_13480</name>
</gene>
<dbReference type="InterPro" id="IPR011330">
    <property type="entry name" value="Glyco_hydro/deAcase_b/a-brl"/>
</dbReference>
<dbReference type="PANTHER" id="PTHR34216:SF11">
    <property type="entry name" value="CHITOOLIGOSACCHARIDE DEACETYLASE"/>
    <property type="match status" value="1"/>
</dbReference>
<dbReference type="PANTHER" id="PTHR34216">
    <property type="match status" value="1"/>
</dbReference>
<dbReference type="InterPro" id="IPR051398">
    <property type="entry name" value="Polysacch_Deacetylase"/>
</dbReference>
<comment type="caution">
    <text evidence="7">The sequence shown here is derived from an EMBL/GenBank/DDBJ whole genome shotgun (WGS) entry which is preliminary data.</text>
</comment>
<sequence>MQAEAQVQAGPWPGGRKTAVVLTYDDSLASQLDIALPALDAAGLKGTFFLIGSQIRPEQIGRWRAAAAEGHELGNHTVRHACPKSSYPPARRLDTSNSYDMEMMLAEIRTMNSMLTAIDGKLQHGLATPCGQHLAGGEDYLPALRASGLVRYTRSADGASDGALDPMNLPCIWFDEKASGVDMIAAVEKARRDGGLLIIGFHGVGGDYLKVNGEAHAQLLAYLKQNTATIWVAPLMTVMDYAAR</sequence>
<dbReference type="PROSITE" id="PS51677">
    <property type="entry name" value="NODB"/>
    <property type="match status" value="1"/>
</dbReference>
<keyword evidence="4" id="KW-0732">Signal</keyword>
<evidence type="ECO:0000256" key="1">
    <source>
        <dbReference type="ARBA" id="ARBA00003236"/>
    </source>
</evidence>
<dbReference type="Proteomes" id="UP001597203">
    <property type="component" value="Unassembled WGS sequence"/>
</dbReference>
<evidence type="ECO:0000256" key="5">
    <source>
        <dbReference type="ARBA" id="ARBA00032976"/>
    </source>
</evidence>
<accession>A0ABW3NZK9</accession>
<keyword evidence="8" id="KW-1185">Reference proteome</keyword>
<evidence type="ECO:0000256" key="2">
    <source>
        <dbReference type="ARBA" id="ARBA00010973"/>
    </source>
</evidence>
<dbReference type="Gene3D" id="3.20.20.370">
    <property type="entry name" value="Glycoside hydrolase/deacetylase"/>
    <property type="match status" value="1"/>
</dbReference>
<evidence type="ECO:0000259" key="6">
    <source>
        <dbReference type="PROSITE" id="PS51677"/>
    </source>
</evidence>
<proteinExistence type="inferred from homology"/>
<reference evidence="8" key="1">
    <citation type="journal article" date="2019" name="Int. J. Syst. Evol. Microbiol.">
        <title>The Global Catalogue of Microorganisms (GCM) 10K type strain sequencing project: providing services to taxonomists for standard genome sequencing and annotation.</title>
        <authorList>
            <consortium name="The Broad Institute Genomics Platform"/>
            <consortium name="The Broad Institute Genome Sequencing Center for Infectious Disease"/>
            <person name="Wu L."/>
            <person name="Ma J."/>
        </authorList>
    </citation>
    <scope>NUCLEOTIDE SEQUENCE [LARGE SCALE GENOMIC DNA]</scope>
    <source>
        <strain evidence="8">CCUG 54329</strain>
    </source>
</reference>
<evidence type="ECO:0000313" key="8">
    <source>
        <dbReference type="Proteomes" id="UP001597203"/>
    </source>
</evidence>
<dbReference type="RefSeq" id="WP_380912009.1">
    <property type="nucleotide sequence ID" value="NZ_JBHTLS010000128.1"/>
</dbReference>
<dbReference type="Pfam" id="PF01522">
    <property type="entry name" value="Polysacc_deac_1"/>
    <property type="match status" value="1"/>
</dbReference>
<protein>
    <recommendedName>
        <fullName evidence="3">Chitooligosaccharide deacetylase</fullName>
    </recommendedName>
    <alternativeName>
        <fullName evidence="5">Nodulation protein B</fullName>
    </alternativeName>
</protein>
<dbReference type="SUPFAM" id="SSF88713">
    <property type="entry name" value="Glycoside hydrolase/deacetylase"/>
    <property type="match status" value="1"/>
</dbReference>
<comment type="function">
    <text evidence="1">Is involved in generating a small heat-stable compound (Nod), an acylated oligomer of N-acetylglucosamine, that stimulates mitosis in various plant protoplasts.</text>
</comment>
<name>A0ABW3NZK9_9SPHN</name>